<feature type="signal peptide" evidence="1">
    <location>
        <begin position="1"/>
        <end position="19"/>
    </location>
</feature>
<feature type="domain" description="DUF5916" evidence="3">
    <location>
        <begin position="245"/>
        <end position="824"/>
    </location>
</feature>
<evidence type="ECO:0000313" key="5">
    <source>
        <dbReference type="Proteomes" id="UP000199604"/>
    </source>
</evidence>
<dbReference type="GO" id="GO:0004553">
    <property type="term" value="F:hydrolase activity, hydrolyzing O-glycosyl compounds"/>
    <property type="evidence" value="ECO:0007669"/>
    <property type="project" value="InterPro"/>
</dbReference>
<dbReference type="InterPro" id="IPR045670">
    <property type="entry name" value="DUF5916"/>
</dbReference>
<keyword evidence="1" id="KW-0732">Signal</keyword>
<dbReference type="Pfam" id="PF19313">
    <property type="entry name" value="DUF5916"/>
    <property type="match status" value="1"/>
</dbReference>
<organism evidence="4 5">
    <name type="scientific">Flavobacterium swingsii</name>
    <dbReference type="NCBI Taxonomy" id="498292"/>
    <lineage>
        <taxon>Bacteria</taxon>
        <taxon>Pseudomonadati</taxon>
        <taxon>Bacteroidota</taxon>
        <taxon>Flavobacteriia</taxon>
        <taxon>Flavobacteriales</taxon>
        <taxon>Flavobacteriaceae</taxon>
        <taxon>Flavobacterium</taxon>
    </lineage>
</organism>
<dbReference type="GO" id="GO:0016052">
    <property type="term" value="P:carbohydrate catabolic process"/>
    <property type="evidence" value="ECO:0007669"/>
    <property type="project" value="InterPro"/>
</dbReference>
<dbReference type="OrthoDB" id="9786766at2"/>
<dbReference type="CDD" id="cd09618">
    <property type="entry name" value="CBM9_like_2"/>
    <property type="match status" value="1"/>
</dbReference>
<evidence type="ECO:0000259" key="2">
    <source>
        <dbReference type="Pfam" id="PF06452"/>
    </source>
</evidence>
<dbReference type="Gene3D" id="2.60.40.1190">
    <property type="match status" value="1"/>
</dbReference>
<dbReference type="GO" id="GO:0030246">
    <property type="term" value="F:carbohydrate binding"/>
    <property type="evidence" value="ECO:0007669"/>
    <property type="project" value="InterPro"/>
</dbReference>
<dbReference type="Proteomes" id="UP000199604">
    <property type="component" value="Unassembled WGS sequence"/>
</dbReference>
<dbReference type="RefSeq" id="WP_091473706.1">
    <property type="nucleotide sequence ID" value="NZ_FOJT01000001.1"/>
</dbReference>
<evidence type="ECO:0000313" key="4">
    <source>
        <dbReference type="EMBL" id="SFA79350.1"/>
    </source>
</evidence>
<dbReference type="AlphaFoldDB" id="A0A1I0VTV8"/>
<dbReference type="SUPFAM" id="SSF49344">
    <property type="entry name" value="CBD9-like"/>
    <property type="match status" value="1"/>
</dbReference>
<dbReference type="Pfam" id="PF06452">
    <property type="entry name" value="CBM9_1"/>
    <property type="match status" value="1"/>
</dbReference>
<evidence type="ECO:0000256" key="1">
    <source>
        <dbReference type="SAM" id="SignalP"/>
    </source>
</evidence>
<protein>
    <submittedName>
        <fullName evidence="4">Carbohydrate family 9 binding domain-like</fullName>
    </submittedName>
</protein>
<reference evidence="5" key="1">
    <citation type="submission" date="2016-10" db="EMBL/GenBank/DDBJ databases">
        <authorList>
            <person name="Varghese N."/>
            <person name="Submissions S."/>
        </authorList>
    </citation>
    <scope>NUCLEOTIDE SEQUENCE [LARGE SCALE GENOMIC DNA]</scope>
    <source>
        <strain evidence="5">DSM 21789</strain>
    </source>
</reference>
<accession>A0A1I0VTV8</accession>
<dbReference type="InterPro" id="IPR010502">
    <property type="entry name" value="Carb-bd_dom_fam9"/>
</dbReference>
<keyword evidence="5" id="KW-1185">Reference proteome</keyword>
<sequence length="824" mass="94433">MTYRLIILLLLLCNKAIYAQNNAVSIPGKQSNPVSPEKKKLKTILSNENISIDGELNESIWQKAEAATDFVMFDPDNGKSIPSTKKSDIKVIYDNEAIYIGAMLNDDEPNKIMKEITQRDDDGSSDFFGVSLNGYNDGQQEFRFFVTAAGVQLDCNSNPQTGEDFSWDAIWESKTKITDKGWIVEIKIPYSALRFSKENMQTWGINFLRQIRRNRQLYTWTHIDNNKGSFEQQAGELHGIENIKTPTRLFLFPYASVYVSNDKENGTKTELKGGLDIKYGINDAFTLDAILVPDFGQTALDNKILNLGPFEQQFNENRPFFTEGTDLFSKGALFYSRRIGGKPSLKKKNLEKEIETDEVIDEYPSKVNLLNALKISGRTKSGLGIGFLNAITEKTEATLLDTLSQHKRKVIIEPIANFSILTLDQRFNKNSSVSLVNTNVTRDGHFKDANVTALVWDLNTTKNTFNLSGDFKYSNVNEYKNLNNRKGYNTSLNFAETSGKIRFNVGAKYVSKEFDNNDLGINFQTNYSSLSGNINYRMLKPSENLNAFRLNVNYYSEYENITGKLQSFNLNTNYHFTTKNNDGYGFGIDSKPVNTYDFYSPGVSGRYVTIPKNYGAWVYYSSNYNKKLAIDINPYFTEYFQGDRMEYGVSFGPRYRLNNKISFRLNYDFNKQNSDRGFVDYQGDEIIYAQRDVNSSTLALSTKYALNNKMTININSRYYWSYVQNDKFFSLQPDGELSASNYTNLLNQDFNTWNIDCSYSWWISPGSQLNMLYRNISSNDLSEIQGINKNVSHNFNSLFGDKLQHTFSISLRYFLDYNRAKNWI</sequence>
<proteinExistence type="predicted"/>
<feature type="chain" id="PRO_5011440820" evidence="1">
    <location>
        <begin position="20"/>
        <end position="824"/>
    </location>
</feature>
<dbReference type="STRING" id="498292.SAMN05660845_0569"/>
<dbReference type="EMBL" id="FOJT01000001">
    <property type="protein sequence ID" value="SFA79350.1"/>
    <property type="molecule type" value="Genomic_DNA"/>
</dbReference>
<gene>
    <name evidence="4" type="ORF">SAMN05660845_0569</name>
</gene>
<name>A0A1I0VTV8_9FLAO</name>
<evidence type="ECO:0000259" key="3">
    <source>
        <dbReference type="Pfam" id="PF19313"/>
    </source>
</evidence>
<feature type="domain" description="Carbohydrate-binding" evidence="2">
    <location>
        <begin position="52"/>
        <end position="207"/>
    </location>
</feature>